<evidence type="ECO:0000256" key="1">
    <source>
        <dbReference type="ARBA" id="ARBA00001974"/>
    </source>
</evidence>
<evidence type="ECO:0000313" key="6">
    <source>
        <dbReference type="EMBL" id="GAQ17619.1"/>
    </source>
</evidence>
<organism evidence="6 7">
    <name type="scientific">Oceanobacillus picturae</name>
    <dbReference type="NCBI Taxonomy" id="171693"/>
    <lineage>
        <taxon>Bacteria</taxon>
        <taxon>Bacillati</taxon>
        <taxon>Bacillota</taxon>
        <taxon>Bacilli</taxon>
        <taxon>Bacillales</taxon>
        <taxon>Bacillaceae</taxon>
        <taxon>Oceanobacillus</taxon>
    </lineage>
</organism>
<dbReference type="SUPFAM" id="SSF54373">
    <property type="entry name" value="FAD-linked reductases, C-terminal domain"/>
    <property type="match status" value="1"/>
</dbReference>
<comment type="cofactor">
    <cofactor evidence="1">
        <name>FAD</name>
        <dbReference type="ChEBI" id="CHEBI:57692"/>
    </cofactor>
</comment>
<dbReference type="AlphaFoldDB" id="A0A0U9H4S6"/>
<keyword evidence="4" id="KW-0560">Oxidoreductase</keyword>
<dbReference type="InterPro" id="IPR006076">
    <property type="entry name" value="FAD-dep_OxRdtase"/>
</dbReference>
<feature type="domain" description="FAD dependent oxidoreductase" evidence="5">
    <location>
        <begin position="12"/>
        <end position="358"/>
    </location>
</feature>
<sequence length="380" mass="40611">MSTNYKKKEGYIVIGGGILGSSTAFHLASSGKAVTLIDRKDTGQATDAAAGIVCPWLSQRRNKAWYQLAKGGAKIYPEIINKLRELGEVDTGYEQVGAISLHSDEKKLNAMKERALKRREDAPEIGNITILNEEETKQAFPLIGEGYGAVHVSGAARVDGRKLRDALISGAKKLGAQIVKGDASLVAENGKVTGVRVNHEMYEAGTVIATTGAWMGELFKPLGIYFDVKPQRAQLMHLQVTGYDTAKWPVVMPPTNQYMLAFEDQRLVIGATHEDDTGFNPSVTAGGLYEVLSKALQVSPQLEHATVLETRVGFRPVTPGFLPVVGMVPGVSGLFAANGLGASGLTMGPYIGAELAKMAQGIESEIDPANYPVAEAVTKL</sequence>
<accession>A0A0U9H4S6</accession>
<protein>
    <submittedName>
        <fullName evidence="6">Hydrogen cyanide synthase subunit HcnC</fullName>
    </submittedName>
</protein>
<keyword evidence="3" id="KW-0285">Flavoprotein</keyword>
<dbReference type="Gene3D" id="3.30.9.10">
    <property type="entry name" value="D-Amino Acid Oxidase, subunit A, domain 2"/>
    <property type="match status" value="1"/>
</dbReference>
<reference evidence="6 7" key="2">
    <citation type="journal article" date="2016" name="Genome Announc.">
        <title>Draft Genome Sequence of Oceanobacillus picturae Heshi-B3, Isolated from Fermented Rice Bran in a Traditional Japanese Seafood Dish.</title>
        <authorList>
            <person name="Akuzawa S."/>
            <person name="Nagaoka J."/>
            <person name="Kanekatsu M."/>
            <person name="Kanesaki Y."/>
            <person name="Suzuki T."/>
        </authorList>
    </citation>
    <scope>NUCLEOTIDE SEQUENCE [LARGE SCALE GENOMIC DNA]</scope>
    <source>
        <strain evidence="6 7">Heshi-B3</strain>
    </source>
</reference>
<evidence type="ECO:0000313" key="7">
    <source>
        <dbReference type="Proteomes" id="UP000052946"/>
    </source>
</evidence>
<dbReference type="Gene3D" id="3.50.50.60">
    <property type="entry name" value="FAD/NAD(P)-binding domain"/>
    <property type="match status" value="1"/>
</dbReference>
<dbReference type="InterPro" id="IPR036188">
    <property type="entry name" value="FAD/NAD-bd_sf"/>
</dbReference>
<dbReference type="RefSeq" id="WP_058949920.1">
    <property type="nucleotide sequence ID" value="NZ_BBXV01000017.1"/>
</dbReference>
<evidence type="ECO:0000256" key="3">
    <source>
        <dbReference type="ARBA" id="ARBA00022630"/>
    </source>
</evidence>
<reference evidence="7" key="1">
    <citation type="submission" date="2015-07" db="EMBL/GenBank/DDBJ databases">
        <title>Draft Genome Sequence of Oceanobacillus picturae Heshi-B3 that Was Isolated from Fermented Rice Bran with Aging Salted Mackerel, Which Was Named Heshiko as Traditional Fermented Seafood in Japan.</title>
        <authorList>
            <person name="Akuzawa S."/>
            <person name="Nakagawa J."/>
            <person name="Kanekatsu T."/>
            <person name="Kanesaki Y."/>
            <person name="Suzuki T."/>
        </authorList>
    </citation>
    <scope>NUCLEOTIDE SEQUENCE [LARGE SCALE GENOMIC DNA]</scope>
    <source>
        <strain evidence="7">Heshi-B3</strain>
    </source>
</reference>
<dbReference type="GO" id="GO:0016491">
    <property type="term" value="F:oxidoreductase activity"/>
    <property type="evidence" value="ECO:0007669"/>
    <property type="project" value="UniProtKB-KW"/>
</dbReference>
<comment type="similarity">
    <text evidence="2">Belongs to the DadA oxidoreductase family.</text>
</comment>
<dbReference type="Proteomes" id="UP000052946">
    <property type="component" value="Unassembled WGS sequence"/>
</dbReference>
<evidence type="ECO:0000256" key="4">
    <source>
        <dbReference type="ARBA" id="ARBA00023002"/>
    </source>
</evidence>
<name>A0A0U9H4S6_9BACI</name>
<dbReference type="PANTHER" id="PTHR13847">
    <property type="entry name" value="SARCOSINE DEHYDROGENASE-RELATED"/>
    <property type="match status" value="1"/>
</dbReference>
<dbReference type="GO" id="GO:0005737">
    <property type="term" value="C:cytoplasm"/>
    <property type="evidence" value="ECO:0007669"/>
    <property type="project" value="TreeGrafter"/>
</dbReference>
<dbReference type="EMBL" id="BBXV01000017">
    <property type="protein sequence ID" value="GAQ17619.1"/>
    <property type="molecule type" value="Genomic_DNA"/>
</dbReference>
<dbReference type="Pfam" id="PF01266">
    <property type="entry name" value="DAO"/>
    <property type="match status" value="1"/>
</dbReference>
<proteinExistence type="inferred from homology"/>
<comment type="caution">
    <text evidence="6">The sequence shown here is derived from an EMBL/GenBank/DDBJ whole genome shotgun (WGS) entry which is preliminary data.</text>
</comment>
<dbReference type="OrthoDB" id="9805337at2"/>
<gene>
    <name evidence="6" type="ORF">OPHB3_1544</name>
</gene>
<evidence type="ECO:0000256" key="2">
    <source>
        <dbReference type="ARBA" id="ARBA00009410"/>
    </source>
</evidence>
<dbReference type="SUPFAM" id="SSF51905">
    <property type="entry name" value="FAD/NAD(P)-binding domain"/>
    <property type="match status" value="1"/>
</dbReference>
<dbReference type="PANTHER" id="PTHR13847:SF286">
    <property type="entry name" value="D-AMINO ACID DEHYDROGENASE"/>
    <property type="match status" value="1"/>
</dbReference>
<evidence type="ECO:0000259" key="5">
    <source>
        <dbReference type="Pfam" id="PF01266"/>
    </source>
</evidence>